<evidence type="ECO:0000313" key="3">
    <source>
        <dbReference type="Proteomes" id="UP000503018"/>
    </source>
</evidence>
<dbReference type="Proteomes" id="UP000503018">
    <property type="component" value="Chromosome"/>
</dbReference>
<keyword evidence="1" id="KW-1133">Transmembrane helix</keyword>
<dbReference type="EMBL" id="CP053015">
    <property type="protein sequence ID" value="QJQ31043.1"/>
    <property type="molecule type" value="Genomic_DNA"/>
</dbReference>
<dbReference type="InterPro" id="IPR050767">
    <property type="entry name" value="Sel1_AlgK"/>
</dbReference>
<dbReference type="SMART" id="SM00671">
    <property type="entry name" value="SEL1"/>
    <property type="match status" value="5"/>
</dbReference>
<proteinExistence type="predicted"/>
<feature type="transmembrane region" description="Helical" evidence="1">
    <location>
        <begin position="7"/>
        <end position="24"/>
    </location>
</feature>
<dbReference type="InterPro" id="IPR006597">
    <property type="entry name" value="Sel1-like"/>
</dbReference>
<gene>
    <name evidence="2" type="ORF">GV829_00030</name>
</gene>
<reference evidence="2 3" key="1">
    <citation type="submission" date="2020-01" db="EMBL/GenBank/DDBJ databases">
        <title>Sphingomonas sp. strain CSW-10.</title>
        <authorList>
            <person name="Chen W.-M."/>
        </authorList>
    </citation>
    <scope>NUCLEOTIDE SEQUENCE [LARGE SCALE GENOMIC DNA]</scope>
    <source>
        <strain evidence="2 3">CSW-10</strain>
    </source>
</reference>
<evidence type="ECO:0000313" key="2">
    <source>
        <dbReference type="EMBL" id="QJQ31043.1"/>
    </source>
</evidence>
<name>A0A6M4APT9_9SPHN</name>
<dbReference type="Gene3D" id="1.25.40.10">
    <property type="entry name" value="Tetratricopeptide repeat domain"/>
    <property type="match status" value="2"/>
</dbReference>
<dbReference type="Pfam" id="PF08238">
    <property type="entry name" value="Sel1"/>
    <property type="match status" value="5"/>
</dbReference>
<dbReference type="RefSeq" id="WP_169943254.1">
    <property type="nucleotide sequence ID" value="NZ_CP053015.1"/>
</dbReference>
<accession>A0A6M4APT9</accession>
<protein>
    <submittedName>
        <fullName evidence="2">Sel1 repeat family protein</fullName>
    </submittedName>
</protein>
<dbReference type="SUPFAM" id="SSF81901">
    <property type="entry name" value="HCP-like"/>
    <property type="match status" value="2"/>
</dbReference>
<keyword evidence="1" id="KW-0812">Transmembrane</keyword>
<organism evidence="2 3">
    <name type="scientific">Sphingomonas lacunae</name>
    <dbReference type="NCBI Taxonomy" id="2698828"/>
    <lineage>
        <taxon>Bacteria</taxon>
        <taxon>Pseudomonadati</taxon>
        <taxon>Pseudomonadota</taxon>
        <taxon>Alphaproteobacteria</taxon>
        <taxon>Sphingomonadales</taxon>
        <taxon>Sphingomonadaceae</taxon>
        <taxon>Sphingomonas</taxon>
    </lineage>
</organism>
<keyword evidence="3" id="KW-1185">Reference proteome</keyword>
<dbReference type="AlphaFoldDB" id="A0A6M4APT9"/>
<evidence type="ECO:0000256" key="1">
    <source>
        <dbReference type="SAM" id="Phobius"/>
    </source>
</evidence>
<dbReference type="InterPro" id="IPR011990">
    <property type="entry name" value="TPR-like_helical_dom_sf"/>
</dbReference>
<keyword evidence="1" id="KW-0472">Membrane</keyword>
<sequence length="337" mass="36090">MIRVFEILAVVGFSGLAFIGIQIVQGGKKSAIIISVCVSIILLILNAKLEEDSGRGIVGTAYCYVVACRTKAVEVSPHLSAPTGARWSSPSGTLQLWIDGVDSRTWNETDSAVLLAEATSISGRAALVALADSNHARAARLVGRGYLDGLSGFEVNLTRAVKYNRICADDGSARCRNNLASIYLTGYDGVAPNVAEAVQLFRLAIAQGEPIAQVNLADLLYHRLHFQGNPIAPDHVEAARLFQLAADQGNAFALGQLGQMRERGDGGFPPDLAAAQLLYRRAAEQGDPYGQFYLGWHFEHGIGAIEQNADEAIRLYRLADRGGVADATEGLKRLSAR</sequence>
<feature type="transmembrane region" description="Helical" evidence="1">
    <location>
        <begin position="30"/>
        <end position="47"/>
    </location>
</feature>
<dbReference type="PANTHER" id="PTHR11102:SF160">
    <property type="entry name" value="ERAD-ASSOCIATED E3 UBIQUITIN-PROTEIN LIGASE COMPONENT HRD3"/>
    <property type="match status" value="1"/>
</dbReference>
<dbReference type="KEGG" id="slan:GV829_00030"/>
<dbReference type="PANTHER" id="PTHR11102">
    <property type="entry name" value="SEL-1-LIKE PROTEIN"/>
    <property type="match status" value="1"/>
</dbReference>